<sequence length="539" mass="59547">MLYKAIDKRKANAVELLIDLGVNVNQLSSKTDSKDPVYLPLAFAARRGNEAIVKLLIGRGADIHARDHFGNNALLSAASAGRDKIIELLLNAPHNADIEVQRMGEGDRKGYTPLMMAVYSGQLSSIRLLLDRGSNREAVNEAGEPLLHIAATMGKLPTIEFLLQNGSQVITINDKTGDTALHCAVRNESLRAATFLIQKGPLLLDVENKKKQTPLALAVKLKKREMVNLLIEKGAKTDLGDDDWRTPLHNAVIAKDSEMIRLLVERGTKVESLDKAGRTPLYHAVRTEDPAIVAMLLLSGYKMDVKNRSGRYPLQYVMEMPPAKESRAVSLLGEFLKVHEKGTTFHNDYHALPVAARKGKLQFVKDMLNNDPELVRWRPAAISGFLPPIHEAVKAGKEEVVKELCASRSYTLNPNARDRQGNTALHQAILNNQISLISLLIEKGADKELLTGQAEGALPPLHLAAREQNKKAVEALLQIGADCKRRVTNVAPCEKCRALRWTPTGGNARCILINLEPRLRKPDFQELDRLLFNAVNARN</sequence>
<dbReference type="GeneID" id="25285753"/>
<feature type="repeat" description="ANK" evidence="3">
    <location>
        <begin position="40"/>
        <end position="68"/>
    </location>
</feature>
<comment type="caution">
    <text evidence="4">The sequence shown here is derived from an EMBL/GenBank/DDBJ whole genome shotgun (WGS) entry which is preliminary data.</text>
</comment>
<feature type="repeat" description="ANK" evidence="3">
    <location>
        <begin position="276"/>
        <end position="308"/>
    </location>
</feature>
<evidence type="ECO:0000256" key="2">
    <source>
        <dbReference type="ARBA" id="ARBA00023043"/>
    </source>
</evidence>
<keyword evidence="1" id="KW-0677">Repeat</keyword>
<dbReference type="AlphaFoldDB" id="A0A072NYK3"/>
<dbReference type="InterPro" id="IPR036770">
    <property type="entry name" value="Ankyrin_rpt-contain_sf"/>
</dbReference>
<organism evidence="4 5">
    <name type="scientific">Exophiala aquamarina CBS 119918</name>
    <dbReference type="NCBI Taxonomy" id="1182545"/>
    <lineage>
        <taxon>Eukaryota</taxon>
        <taxon>Fungi</taxon>
        <taxon>Dikarya</taxon>
        <taxon>Ascomycota</taxon>
        <taxon>Pezizomycotina</taxon>
        <taxon>Eurotiomycetes</taxon>
        <taxon>Chaetothyriomycetidae</taxon>
        <taxon>Chaetothyriales</taxon>
        <taxon>Herpotrichiellaceae</taxon>
        <taxon>Exophiala</taxon>
    </lineage>
</organism>
<feature type="repeat" description="ANK" evidence="3">
    <location>
        <begin position="109"/>
        <end position="141"/>
    </location>
</feature>
<dbReference type="STRING" id="1182545.A0A072NYK3"/>
<feature type="repeat" description="ANK" evidence="3">
    <location>
        <begin position="456"/>
        <end position="482"/>
    </location>
</feature>
<dbReference type="Gene3D" id="1.25.40.20">
    <property type="entry name" value="Ankyrin repeat-containing domain"/>
    <property type="match status" value="3"/>
</dbReference>
<dbReference type="Pfam" id="PF12796">
    <property type="entry name" value="Ank_2"/>
    <property type="match status" value="3"/>
</dbReference>
<keyword evidence="2 3" id="KW-0040">ANK repeat</keyword>
<dbReference type="PROSITE" id="PS50297">
    <property type="entry name" value="ANK_REP_REGION"/>
    <property type="match status" value="8"/>
</dbReference>
<dbReference type="PANTHER" id="PTHR24198">
    <property type="entry name" value="ANKYRIN REPEAT AND PROTEIN KINASE DOMAIN-CONTAINING PROTEIN"/>
    <property type="match status" value="1"/>
</dbReference>
<evidence type="ECO:0000256" key="3">
    <source>
        <dbReference type="PROSITE-ProRule" id="PRU00023"/>
    </source>
</evidence>
<feature type="repeat" description="ANK" evidence="3">
    <location>
        <begin position="142"/>
        <end position="174"/>
    </location>
</feature>
<protein>
    <submittedName>
        <fullName evidence="4">Uncharacterized protein</fullName>
    </submittedName>
</protein>
<evidence type="ECO:0000313" key="4">
    <source>
        <dbReference type="EMBL" id="KEF52944.1"/>
    </source>
</evidence>
<feature type="repeat" description="ANK" evidence="3">
    <location>
        <begin position="210"/>
        <end position="242"/>
    </location>
</feature>
<feature type="repeat" description="ANK" evidence="3">
    <location>
        <begin position="243"/>
        <end position="275"/>
    </location>
</feature>
<gene>
    <name evidence="4" type="ORF">A1O9_10850</name>
</gene>
<dbReference type="PROSITE" id="PS50088">
    <property type="entry name" value="ANK_REPEAT"/>
    <property type="match status" value="8"/>
</dbReference>
<dbReference type="HOGENOM" id="CLU_572423_0_0_1"/>
<keyword evidence="5" id="KW-1185">Reference proteome</keyword>
<reference evidence="4 5" key="1">
    <citation type="submission" date="2013-03" db="EMBL/GenBank/DDBJ databases">
        <title>The Genome Sequence of Exophiala aquamarina CBS 119918.</title>
        <authorList>
            <consortium name="The Broad Institute Genomics Platform"/>
            <person name="Cuomo C."/>
            <person name="de Hoog S."/>
            <person name="Gorbushina A."/>
            <person name="Walker B."/>
            <person name="Young S.K."/>
            <person name="Zeng Q."/>
            <person name="Gargeya S."/>
            <person name="Fitzgerald M."/>
            <person name="Haas B."/>
            <person name="Abouelleil A."/>
            <person name="Allen A.W."/>
            <person name="Alvarado L."/>
            <person name="Arachchi H.M."/>
            <person name="Berlin A.M."/>
            <person name="Chapman S.B."/>
            <person name="Gainer-Dewar J."/>
            <person name="Goldberg J."/>
            <person name="Griggs A."/>
            <person name="Gujja S."/>
            <person name="Hansen M."/>
            <person name="Howarth C."/>
            <person name="Imamovic A."/>
            <person name="Ireland A."/>
            <person name="Larimer J."/>
            <person name="McCowan C."/>
            <person name="Murphy C."/>
            <person name="Pearson M."/>
            <person name="Poon T.W."/>
            <person name="Priest M."/>
            <person name="Roberts A."/>
            <person name="Saif S."/>
            <person name="Shea T."/>
            <person name="Sisk P."/>
            <person name="Sykes S."/>
            <person name="Wortman J."/>
            <person name="Nusbaum C."/>
            <person name="Birren B."/>
        </authorList>
    </citation>
    <scope>NUCLEOTIDE SEQUENCE [LARGE SCALE GENOMIC DNA]</scope>
    <source>
        <strain evidence="4 5">CBS 119918</strain>
    </source>
</reference>
<dbReference type="SUPFAM" id="SSF48403">
    <property type="entry name" value="Ankyrin repeat"/>
    <property type="match status" value="2"/>
</dbReference>
<name>A0A072NYK3_9EURO</name>
<feature type="repeat" description="ANK" evidence="3">
    <location>
        <begin position="420"/>
        <end position="452"/>
    </location>
</feature>
<evidence type="ECO:0000313" key="5">
    <source>
        <dbReference type="Proteomes" id="UP000027920"/>
    </source>
</evidence>
<proteinExistence type="predicted"/>
<dbReference type="SMART" id="SM00248">
    <property type="entry name" value="ANK"/>
    <property type="match status" value="13"/>
</dbReference>
<dbReference type="Pfam" id="PF00023">
    <property type="entry name" value="Ank"/>
    <property type="match status" value="2"/>
</dbReference>
<dbReference type="PANTHER" id="PTHR24198:SF165">
    <property type="entry name" value="ANKYRIN REPEAT-CONTAINING PROTEIN-RELATED"/>
    <property type="match status" value="1"/>
</dbReference>
<evidence type="ECO:0000256" key="1">
    <source>
        <dbReference type="ARBA" id="ARBA00022737"/>
    </source>
</evidence>
<dbReference type="RefSeq" id="XP_013255534.1">
    <property type="nucleotide sequence ID" value="XM_013400080.1"/>
</dbReference>
<dbReference type="OrthoDB" id="4134574at2759"/>
<dbReference type="VEuPathDB" id="FungiDB:A1O9_10850"/>
<dbReference type="EMBL" id="AMGV01000015">
    <property type="protein sequence ID" value="KEF52944.1"/>
    <property type="molecule type" value="Genomic_DNA"/>
</dbReference>
<accession>A0A072NYK3</accession>
<dbReference type="InterPro" id="IPR002110">
    <property type="entry name" value="Ankyrin_rpt"/>
</dbReference>
<dbReference type="Proteomes" id="UP000027920">
    <property type="component" value="Unassembled WGS sequence"/>
</dbReference>